<keyword evidence="1" id="KW-0472">Membrane</keyword>
<keyword evidence="1" id="KW-0812">Transmembrane</keyword>
<proteinExistence type="predicted"/>
<keyword evidence="1" id="KW-1133">Transmembrane helix</keyword>
<gene>
    <name evidence="2" type="ORF">AVDCRST_MAG05-4066</name>
</gene>
<feature type="transmembrane region" description="Helical" evidence="1">
    <location>
        <begin position="6"/>
        <end position="26"/>
    </location>
</feature>
<reference evidence="2" key="1">
    <citation type="submission" date="2020-02" db="EMBL/GenBank/DDBJ databases">
        <authorList>
            <person name="Meier V. D."/>
        </authorList>
    </citation>
    <scope>NUCLEOTIDE SEQUENCE</scope>
    <source>
        <strain evidence="2">AVDCRST_MAG05</strain>
    </source>
</reference>
<sequence length="50" mass="5316">MGLAIVGLLVLVVIALVAVPILLRVFGEATRRNEDRPGGEEGDGENDSRQ</sequence>
<dbReference type="EMBL" id="CADCVM010000445">
    <property type="protein sequence ID" value="CAA9527034.1"/>
    <property type="molecule type" value="Genomic_DNA"/>
</dbReference>
<evidence type="ECO:0000256" key="1">
    <source>
        <dbReference type="SAM" id="Phobius"/>
    </source>
</evidence>
<dbReference type="AlphaFoldDB" id="A0A6J4TM25"/>
<accession>A0A6J4TM25</accession>
<evidence type="ECO:0000313" key="2">
    <source>
        <dbReference type="EMBL" id="CAA9527034.1"/>
    </source>
</evidence>
<protein>
    <submittedName>
        <fullName evidence="2">Uncharacterized protein</fullName>
    </submittedName>
</protein>
<name>A0A6J4TM25_9ACTN</name>
<organism evidence="2">
    <name type="scientific">uncultured Rubrobacteraceae bacterium</name>
    <dbReference type="NCBI Taxonomy" id="349277"/>
    <lineage>
        <taxon>Bacteria</taxon>
        <taxon>Bacillati</taxon>
        <taxon>Actinomycetota</taxon>
        <taxon>Rubrobacteria</taxon>
        <taxon>Rubrobacterales</taxon>
        <taxon>Rubrobacteraceae</taxon>
        <taxon>environmental samples</taxon>
    </lineage>
</organism>